<accession>A0AAE0XGP4</accession>
<comment type="caution">
    <text evidence="3">The sequence shown here is derived from an EMBL/GenBank/DDBJ whole genome shotgun (WGS) entry which is preliminary data.</text>
</comment>
<evidence type="ECO:0000256" key="1">
    <source>
        <dbReference type="SAM" id="MobiDB-lite"/>
    </source>
</evidence>
<reference evidence="3" key="1">
    <citation type="journal article" date="2023" name="Mol. Phylogenet. Evol.">
        <title>Genome-scale phylogeny and comparative genomics of the fungal order Sordariales.</title>
        <authorList>
            <person name="Hensen N."/>
            <person name="Bonometti L."/>
            <person name="Westerberg I."/>
            <person name="Brannstrom I.O."/>
            <person name="Guillou S."/>
            <person name="Cros-Aarteil S."/>
            <person name="Calhoun S."/>
            <person name="Haridas S."/>
            <person name="Kuo A."/>
            <person name="Mondo S."/>
            <person name="Pangilinan J."/>
            <person name="Riley R."/>
            <person name="LaButti K."/>
            <person name="Andreopoulos B."/>
            <person name="Lipzen A."/>
            <person name="Chen C."/>
            <person name="Yan M."/>
            <person name="Daum C."/>
            <person name="Ng V."/>
            <person name="Clum A."/>
            <person name="Steindorff A."/>
            <person name="Ohm R.A."/>
            <person name="Martin F."/>
            <person name="Silar P."/>
            <person name="Natvig D.O."/>
            <person name="Lalanne C."/>
            <person name="Gautier V."/>
            <person name="Ament-Velasquez S.L."/>
            <person name="Kruys A."/>
            <person name="Hutchinson M.I."/>
            <person name="Powell A.J."/>
            <person name="Barry K."/>
            <person name="Miller A.N."/>
            <person name="Grigoriev I.V."/>
            <person name="Debuchy R."/>
            <person name="Gladieux P."/>
            <person name="Hiltunen Thoren M."/>
            <person name="Johannesson H."/>
        </authorList>
    </citation>
    <scope>NUCLEOTIDE SEQUENCE</scope>
    <source>
        <strain evidence="3">CBS 314.62</strain>
    </source>
</reference>
<protein>
    <recommendedName>
        <fullName evidence="2">Complex 1 LYR protein domain-containing protein</fullName>
    </recommendedName>
</protein>
<dbReference type="CDD" id="cd20273">
    <property type="entry name" value="Complex1_LYR_unchar"/>
    <property type="match status" value="1"/>
</dbReference>
<feature type="domain" description="Complex 1 LYR protein" evidence="2">
    <location>
        <begin position="15"/>
        <end position="79"/>
    </location>
</feature>
<dbReference type="AlphaFoldDB" id="A0AAE0XGP4"/>
<dbReference type="InterPro" id="IPR008011">
    <property type="entry name" value="Complex1_LYR_dom"/>
</dbReference>
<evidence type="ECO:0000313" key="4">
    <source>
        <dbReference type="Proteomes" id="UP001270362"/>
    </source>
</evidence>
<dbReference type="Pfam" id="PF05347">
    <property type="entry name" value="Complex1_LYR"/>
    <property type="match status" value="1"/>
</dbReference>
<keyword evidence="4" id="KW-1185">Reference proteome</keyword>
<organism evidence="3 4">
    <name type="scientific">Podospora appendiculata</name>
    <dbReference type="NCBI Taxonomy" id="314037"/>
    <lineage>
        <taxon>Eukaryota</taxon>
        <taxon>Fungi</taxon>
        <taxon>Dikarya</taxon>
        <taxon>Ascomycota</taxon>
        <taxon>Pezizomycotina</taxon>
        <taxon>Sordariomycetes</taxon>
        <taxon>Sordariomycetidae</taxon>
        <taxon>Sordariales</taxon>
        <taxon>Podosporaceae</taxon>
        <taxon>Podospora</taxon>
    </lineage>
</organism>
<proteinExistence type="predicted"/>
<gene>
    <name evidence="3" type="ORF">B0T22DRAFT_370024</name>
</gene>
<reference evidence="3" key="2">
    <citation type="submission" date="2023-06" db="EMBL/GenBank/DDBJ databases">
        <authorList>
            <consortium name="Lawrence Berkeley National Laboratory"/>
            <person name="Haridas S."/>
            <person name="Hensen N."/>
            <person name="Bonometti L."/>
            <person name="Westerberg I."/>
            <person name="Brannstrom I.O."/>
            <person name="Guillou S."/>
            <person name="Cros-Aarteil S."/>
            <person name="Calhoun S."/>
            <person name="Kuo A."/>
            <person name="Mondo S."/>
            <person name="Pangilinan J."/>
            <person name="Riley R."/>
            <person name="Labutti K."/>
            <person name="Andreopoulos B."/>
            <person name="Lipzen A."/>
            <person name="Chen C."/>
            <person name="Yanf M."/>
            <person name="Daum C."/>
            <person name="Ng V."/>
            <person name="Clum A."/>
            <person name="Steindorff A."/>
            <person name="Ohm R."/>
            <person name="Martin F."/>
            <person name="Silar P."/>
            <person name="Natvig D."/>
            <person name="Lalanne C."/>
            <person name="Gautier V."/>
            <person name="Ament-Velasquez S.L."/>
            <person name="Kruys A."/>
            <person name="Hutchinson M.I."/>
            <person name="Powell A.J."/>
            <person name="Barry K."/>
            <person name="Miller A.N."/>
            <person name="Grigoriev I.V."/>
            <person name="Debuchy R."/>
            <person name="Gladieux P."/>
            <person name="Thoren M.H."/>
            <person name="Johannesson H."/>
        </authorList>
    </citation>
    <scope>NUCLEOTIDE SEQUENCE</scope>
    <source>
        <strain evidence="3">CBS 314.62</strain>
    </source>
</reference>
<dbReference type="EMBL" id="JAULSO010000001">
    <property type="protein sequence ID" value="KAK3693018.1"/>
    <property type="molecule type" value="Genomic_DNA"/>
</dbReference>
<dbReference type="Proteomes" id="UP001270362">
    <property type="component" value="Unassembled WGS sequence"/>
</dbReference>
<evidence type="ECO:0000313" key="3">
    <source>
        <dbReference type="EMBL" id="KAK3693018.1"/>
    </source>
</evidence>
<sequence>MPSQLFPFRDSRHRRACLALYKALLRQGLRVPLPDDVATGLGPVNPIRSLIRNGFRRNRKDTSLRLVNSALANGYKYLALFASAQDPTVPEHASVLTFLRENQVRVLAVRAKIEADLAVRVLTRPGPDLVPLLRLVPKEPGDRGPPEYVATNRPRPLSEIKGGIRKVPTLDDSQGFPFLRLTKPQSPYLSRMIRQTTQRAATRTLKLIELQKEGTVDAGLEDQWDKLIDRLRAQDLPTTGYPLPPPNSYVAPLTREIKRLAIKLNRAREHQVARGTAMWKIVEQEKELARKEAKKRREKLRKARRNERRELEGTGPGSPLAESRKVVDLAGDLDKLSLLTESKVKKNKTVEYGLDNKYHW</sequence>
<dbReference type="InterPro" id="IPR046896">
    <property type="entry name" value="Cup1-like_N"/>
</dbReference>
<name>A0AAE0XGP4_9PEZI</name>
<feature type="compositionally biased region" description="Basic residues" evidence="1">
    <location>
        <begin position="292"/>
        <end position="306"/>
    </location>
</feature>
<evidence type="ECO:0000259" key="2">
    <source>
        <dbReference type="Pfam" id="PF05347"/>
    </source>
</evidence>
<feature type="region of interest" description="Disordered" evidence="1">
    <location>
        <begin position="291"/>
        <end position="323"/>
    </location>
</feature>